<accession>A0A175RWI1</accession>
<dbReference type="CDD" id="cd19091">
    <property type="entry name" value="AKR_PsAKR"/>
    <property type="match status" value="1"/>
</dbReference>
<dbReference type="InterPro" id="IPR036812">
    <property type="entry name" value="NAD(P)_OxRdtase_dom_sf"/>
</dbReference>
<dbReference type="PANTHER" id="PTHR43364">
    <property type="entry name" value="NADH-SPECIFIC METHYLGLYOXAL REDUCTASE-RELATED"/>
    <property type="match status" value="1"/>
</dbReference>
<organism evidence="3 4">
    <name type="scientific">Aureimonas ureilytica</name>
    <dbReference type="NCBI Taxonomy" id="401562"/>
    <lineage>
        <taxon>Bacteria</taxon>
        <taxon>Pseudomonadati</taxon>
        <taxon>Pseudomonadota</taxon>
        <taxon>Alphaproteobacteria</taxon>
        <taxon>Hyphomicrobiales</taxon>
        <taxon>Aurantimonadaceae</taxon>
        <taxon>Aureimonas</taxon>
    </lineage>
</organism>
<dbReference type="PATRIC" id="fig|401562.4.peg.4930"/>
<evidence type="ECO:0000313" key="3">
    <source>
        <dbReference type="EMBL" id="KTR07658.1"/>
    </source>
</evidence>
<gene>
    <name evidence="3" type="ORF">NS365_03635</name>
</gene>
<reference evidence="3 4" key="1">
    <citation type="journal article" date="2016" name="Front. Microbiol.">
        <title>Genomic Resource of Rice Seed Associated Bacteria.</title>
        <authorList>
            <person name="Midha S."/>
            <person name="Bansal K."/>
            <person name="Sharma S."/>
            <person name="Kumar N."/>
            <person name="Patil P.P."/>
            <person name="Chaudhry V."/>
            <person name="Patil P.B."/>
        </authorList>
    </citation>
    <scope>NUCLEOTIDE SEQUENCE [LARGE SCALE GENOMIC DNA]</scope>
    <source>
        <strain evidence="3 4">NS365</strain>
    </source>
</reference>
<dbReference type="Gene3D" id="3.20.20.100">
    <property type="entry name" value="NADP-dependent oxidoreductase domain"/>
    <property type="match status" value="1"/>
</dbReference>
<dbReference type="AlphaFoldDB" id="A0A175RWI1"/>
<dbReference type="FunFam" id="3.20.20.100:FF:000004">
    <property type="entry name" value="Oxidoreductase, aldo/keto reductase"/>
    <property type="match status" value="1"/>
</dbReference>
<dbReference type="GO" id="GO:0016491">
    <property type="term" value="F:oxidoreductase activity"/>
    <property type="evidence" value="ECO:0007669"/>
    <property type="project" value="UniProtKB-KW"/>
</dbReference>
<dbReference type="PANTHER" id="PTHR43364:SF18">
    <property type="entry name" value="OXIDOREDUCTASE"/>
    <property type="match status" value="1"/>
</dbReference>
<keyword evidence="1" id="KW-0560">Oxidoreductase</keyword>
<dbReference type="Pfam" id="PF00248">
    <property type="entry name" value="Aldo_ket_red"/>
    <property type="match status" value="1"/>
</dbReference>
<dbReference type="SUPFAM" id="SSF51430">
    <property type="entry name" value="NAD(P)-linked oxidoreductase"/>
    <property type="match status" value="1"/>
</dbReference>
<feature type="domain" description="NADP-dependent oxidoreductase" evidence="2">
    <location>
        <begin position="17"/>
        <end position="318"/>
    </location>
</feature>
<sequence>MEYRRFGQSGLKVPVLSLGTATFGGSNEFFQRWGATDVADASRMVDLCLDHGVNFFDTADIYSGGVSEEVLGQALKGKRERVLISTKATFRNGEGPNEVGSSRHHLVRACEASLKRLETDHIDVYFMHGFDASTPVDETLRALDDLITAGKISYIGASNFSGWHLMKSLATSEKYGLARYVAYQGYYSLIGRDYEWELMPLGLDQGVGLMVWSPLGWGRLTGKIRRGQENKGGRIASGGAVGGPPVSDDYVYDVVDALDAVAAETGKSVSQVALNWLLQRPGVCNIVVGARNEEQLRQNLGAVGWSLTPGQIERLDKASHREPVYPYWHQKDFDERNPKPTRW</sequence>
<keyword evidence="4" id="KW-1185">Reference proteome</keyword>
<name>A0A175RWI1_9HYPH</name>
<protein>
    <submittedName>
        <fullName evidence="3">Aldo/keto reductase</fullName>
    </submittedName>
</protein>
<evidence type="ECO:0000259" key="2">
    <source>
        <dbReference type="Pfam" id="PF00248"/>
    </source>
</evidence>
<proteinExistence type="predicted"/>
<dbReference type="Proteomes" id="UP000078529">
    <property type="component" value="Unassembled WGS sequence"/>
</dbReference>
<dbReference type="EMBL" id="LDQA01000009">
    <property type="protein sequence ID" value="KTR07658.1"/>
    <property type="molecule type" value="Genomic_DNA"/>
</dbReference>
<comment type="caution">
    <text evidence="3">The sequence shown here is derived from an EMBL/GenBank/DDBJ whole genome shotgun (WGS) entry which is preliminary data.</text>
</comment>
<dbReference type="InterPro" id="IPR023210">
    <property type="entry name" value="NADP_OxRdtase_dom"/>
</dbReference>
<evidence type="ECO:0000256" key="1">
    <source>
        <dbReference type="ARBA" id="ARBA00023002"/>
    </source>
</evidence>
<dbReference type="GO" id="GO:0005829">
    <property type="term" value="C:cytosol"/>
    <property type="evidence" value="ECO:0007669"/>
    <property type="project" value="TreeGrafter"/>
</dbReference>
<dbReference type="InterPro" id="IPR050523">
    <property type="entry name" value="AKR_Detox_Biosynth"/>
</dbReference>
<evidence type="ECO:0000313" key="4">
    <source>
        <dbReference type="Proteomes" id="UP000078529"/>
    </source>
</evidence>
<dbReference type="RefSeq" id="WP_058598902.1">
    <property type="nucleotide sequence ID" value="NZ_LDQA01000009.1"/>
</dbReference>